<name>A0A371P2Q0_9ACTN</name>
<dbReference type="Gene3D" id="3.30.1330.30">
    <property type="match status" value="1"/>
</dbReference>
<dbReference type="GO" id="GO:0008173">
    <property type="term" value="F:RNA methyltransferase activity"/>
    <property type="evidence" value="ECO:0007669"/>
    <property type="project" value="InterPro"/>
</dbReference>
<evidence type="ECO:0000313" key="5">
    <source>
        <dbReference type="Proteomes" id="UP000265581"/>
    </source>
</evidence>
<dbReference type="PANTHER" id="PTHR43191">
    <property type="entry name" value="RRNA METHYLTRANSFERASE 3"/>
    <property type="match status" value="1"/>
</dbReference>
<organism evidence="4 5">
    <name type="scientific">Aeromicrobium endophyticum</name>
    <dbReference type="NCBI Taxonomy" id="2292704"/>
    <lineage>
        <taxon>Bacteria</taxon>
        <taxon>Bacillati</taxon>
        <taxon>Actinomycetota</taxon>
        <taxon>Actinomycetes</taxon>
        <taxon>Propionibacteriales</taxon>
        <taxon>Nocardioidaceae</taxon>
        <taxon>Aeromicrobium</taxon>
    </lineage>
</organism>
<evidence type="ECO:0000256" key="1">
    <source>
        <dbReference type="ARBA" id="ARBA00022603"/>
    </source>
</evidence>
<evidence type="ECO:0000256" key="2">
    <source>
        <dbReference type="ARBA" id="ARBA00022679"/>
    </source>
</evidence>
<dbReference type="InterPro" id="IPR029064">
    <property type="entry name" value="Ribosomal_eL30-like_sf"/>
</dbReference>
<protein>
    <submittedName>
        <fullName evidence="4">RNA methyltransferase</fullName>
    </submittedName>
</protein>
<dbReference type="GO" id="GO:0032259">
    <property type="term" value="P:methylation"/>
    <property type="evidence" value="ECO:0007669"/>
    <property type="project" value="UniProtKB-KW"/>
</dbReference>
<dbReference type="RefSeq" id="WP_119704820.1">
    <property type="nucleotide sequence ID" value="NZ_JBHSOI010000002.1"/>
</dbReference>
<dbReference type="SUPFAM" id="SSF75217">
    <property type="entry name" value="alpha/beta knot"/>
    <property type="match status" value="1"/>
</dbReference>
<dbReference type="Pfam" id="PF00588">
    <property type="entry name" value="SpoU_methylase"/>
    <property type="match status" value="1"/>
</dbReference>
<dbReference type="SUPFAM" id="SSF55315">
    <property type="entry name" value="L30e-like"/>
    <property type="match status" value="1"/>
</dbReference>
<reference evidence="4 5" key="1">
    <citation type="submission" date="2018-08" db="EMBL/GenBank/DDBJ databases">
        <title>Aeromicrobium sp. M2KJ-4, whole genome shotgun sequence.</title>
        <authorList>
            <person name="Tuo L."/>
        </authorList>
    </citation>
    <scope>NUCLEOTIDE SEQUENCE [LARGE SCALE GENOMIC DNA]</scope>
    <source>
        <strain evidence="4 5">M2KJ-4</strain>
    </source>
</reference>
<dbReference type="PANTHER" id="PTHR43191:SF12">
    <property type="entry name" value="RRNA METHYLASE"/>
    <property type="match status" value="1"/>
</dbReference>
<dbReference type="EMBL" id="QUBR01000002">
    <property type="protein sequence ID" value="REK70222.1"/>
    <property type="molecule type" value="Genomic_DNA"/>
</dbReference>
<keyword evidence="1 4" id="KW-0489">Methyltransferase</keyword>
<dbReference type="InterPro" id="IPR029026">
    <property type="entry name" value="tRNA_m1G_MTases_N"/>
</dbReference>
<evidence type="ECO:0000313" key="4">
    <source>
        <dbReference type="EMBL" id="REK70222.1"/>
    </source>
</evidence>
<dbReference type="OrthoDB" id="3190829at2"/>
<comment type="caution">
    <text evidence="4">The sequence shown here is derived from an EMBL/GenBank/DDBJ whole genome shotgun (WGS) entry which is preliminary data.</text>
</comment>
<dbReference type="InterPro" id="IPR001537">
    <property type="entry name" value="SpoU_MeTrfase"/>
</dbReference>
<dbReference type="InterPro" id="IPR029028">
    <property type="entry name" value="Alpha/beta_knot_MTases"/>
</dbReference>
<gene>
    <name evidence="4" type="ORF">DX116_13765</name>
</gene>
<dbReference type="Gene3D" id="3.40.1280.10">
    <property type="match status" value="1"/>
</dbReference>
<dbReference type="GO" id="GO:0006396">
    <property type="term" value="P:RNA processing"/>
    <property type="evidence" value="ECO:0007669"/>
    <property type="project" value="InterPro"/>
</dbReference>
<keyword evidence="5" id="KW-1185">Reference proteome</keyword>
<dbReference type="AlphaFoldDB" id="A0A371P2Q0"/>
<dbReference type="CDD" id="cd18095">
    <property type="entry name" value="SpoU-like_rRNA-MTase"/>
    <property type="match status" value="1"/>
</dbReference>
<dbReference type="Proteomes" id="UP000265581">
    <property type="component" value="Unassembled WGS sequence"/>
</dbReference>
<dbReference type="InterPro" id="IPR051259">
    <property type="entry name" value="rRNA_Methyltransferase"/>
</dbReference>
<dbReference type="GO" id="GO:0003723">
    <property type="term" value="F:RNA binding"/>
    <property type="evidence" value="ECO:0007669"/>
    <property type="project" value="InterPro"/>
</dbReference>
<feature type="domain" description="tRNA/rRNA methyltransferase SpoU type" evidence="3">
    <location>
        <begin position="148"/>
        <end position="289"/>
    </location>
</feature>
<keyword evidence="2 4" id="KW-0808">Transferase</keyword>
<proteinExistence type="predicted"/>
<sequence>MAQIVRLDDLDDPRLRDYTDLRDVQLRLRLESERGLFLAEGEKVVRRAVESGHRPRSFLMSPRWLEGLADVLDSTDAPCFVLDDASIERLTGFHVHRGSLAALERPDLPSPRQVLDAARRVVVVEDLADHTNVGSLSTRGVSSIIRVAVFEDFVDHANVGAAFRAAAALGIDAVLLSPRCADPLYRRAIKTSMGAVFQIPYARFADWPEGIEVIRDSGFFVAGMALSDDSISLSTLVDANHEKLALVFGTEGSGLWRRTLDAVDATVKIPMHGGIDSLNVASSAAIAFYATQG</sequence>
<evidence type="ECO:0000259" key="3">
    <source>
        <dbReference type="Pfam" id="PF00588"/>
    </source>
</evidence>
<accession>A0A371P2Q0</accession>